<evidence type="ECO:0000256" key="4">
    <source>
        <dbReference type="ARBA" id="ARBA00023125"/>
    </source>
</evidence>
<dbReference type="SMART" id="SM00692">
    <property type="entry name" value="DM3"/>
    <property type="match status" value="2"/>
</dbReference>
<evidence type="ECO:0000259" key="7">
    <source>
        <dbReference type="PROSITE" id="PS50950"/>
    </source>
</evidence>
<feature type="domain" description="THAP-type" evidence="7">
    <location>
        <begin position="135"/>
        <end position="216"/>
    </location>
</feature>
<dbReference type="Pfam" id="PF05485">
    <property type="entry name" value="THAP"/>
    <property type="match status" value="2"/>
</dbReference>
<dbReference type="GO" id="GO:0043565">
    <property type="term" value="F:sequence-specific DNA binding"/>
    <property type="evidence" value="ECO:0007669"/>
    <property type="project" value="InterPro"/>
</dbReference>
<feature type="compositionally biased region" description="Basic and acidic residues" evidence="6">
    <location>
        <begin position="830"/>
        <end position="854"/>
    </location>
</feature>
<keyword evidence="1" id="KW-0479">Metal-binding</keyword>
<protein>
    <submittedName>
        <fullName evidence="8">Transposable element P transposase</fullName>
    </submittedName>
</protein>
<dbReference type="SUPFAM" id="SSF57716">
    <property type="entry name" value="Glucocorticoid receptor-like (DNA-binding domain)"/>
    <property type="match status" value="2"/>
</dbReference>
<feature type="domain" description="THAP-type" evidence="7">
    <location>
        <begin position="21"/>
        <end position="124"/>
    </location>
</feature>
<dbReference type="Pfam" id="PF21787">
    <property type="entry name" value="TNP-like_RNaseH_N"/>
    <property type="match status" value="1"/>
</dbReference>
<dbReference type="AlphaFoldDB" id="A0A0A9VYP8"/>
<dbReference type="InterPro" id="IPR006612">
    <property type="entry name" value="THAP_Znf"/>
</dbReference>
<keyword evidence="3" id="KW-0862">Zinc</keyword>
<evidence type="ECO:0000256" key="3">
    <source>
        <dbReference type="ARBA" id="ARBA00022833"/>
    </source>
</evidence>
<organism evidence="8">
    <name type="scientific">Lygus hesperus</name>
    <name type="common">Western plant bug</name>
    <dbReference type="NCBI Taxonomy" id="30085"/>
    <lineage>
        <taxon>Eukaryota</taxon>
        <taxon>Metazoa</taxon>
        <taxon>Ecdysozoa</taxon>
        <taxon>Arthropoda</taxon>
        <taxon>Hexapoda</taxon>
        <taxon>Insecta</taxon>
        <taxon>Pterygota</taxon>
        <taxon>Neoptera</taxon>
        <taxon>Paraneoptera</taxon>
        <taxon>Hemiptera</taxon>
        <taxon>Heteroptera</taxon>
        <taxon>Panheteroptera</taxon>
        <taxon>Cimicomorpha</taxon>
        <taxon>Miridae</taxon>
        <taxon>Mirini</taxon>
        <taxon>Lygus</taxon>
    </lineage>
</organism>
<reference evidence="8" key="1">
    <citation type="journal article" date="2014" name="PLoS ONE">
        <title>Transcriptome-Based Identification of ABC Transporters in the Western Tarnished Plant Bug Lygus hesperus.</title>
        <authorList>
            <person name="Hull J.J."/>
            <person name="Chaney K."/>
            <person name="Geib S.M."/>
            <person name="Fabrick J.A."/>
            <person name="Brent C.S."/>
            <person name="Walsh D."/>
            <person name="Lavine L.C."/>
        </authorList>
    </citation>
    <scope>NUCLEOTIDE SEQUENCE</scope>
</reference>
<evidence type="ECO:0000256" key="6">
    <source>
        <dbReference type="SAM" id="MobiDB-lite"/>
    </source>
</evidence>
<dbReference type="PROSITE" id="PS50950">
    <property type="entry name" value="ZF_THAP"/>
    <property type="match status" value="2"/>
</dbReference>
<dbReference type="InterPro" id="IPR026516">
    <property type="entry name" value="THAP1/10"/>
</dbReference>
<feature type="non-terminal residue" evidence="8">
    <location>
        <position position="1"/>
    </location>
</feature>
<evidence type="ECO:0000313" key="9">
    <source>
        <dbReference type="EMBL" id="JAG00302.1"/>
    </source>
</evidence>
<dbReference type="EMBL" id="GBHO01043302">
    <property type="protein sequence ID" value="JAG00302.1"/>
    <property type="molecule type" value="Transcribed_RNA"/>
</dbReference>
<keyword evidence="2 5" id="KW-0863">Zinc-finger</keyword>
<keyword evidence="4 5" id="KW-0238">DNA-binding</keyword>
<dbReference type="PANTHER" id="PTHR46600:SF11">
    <property type="entry name" value="THAP DOMAIN-CONTAINING PROTEIN 10"/>
    <property type="match status" value="1"/>
</dbReference>
<evidence type="ECO:0000256" key="5">
    <source>
        <dbReference type="PROSITE-ProRule" id="PRU00309"/>
    </source>
</evidence>
<evidence type="ECO:0000313" key="8">
    <source>
        <dbReference type="EMBL" id="JAG00301.1"/>
    </source>
</evidence>
<gene>
    <name evidence="8" type="primary">T_10</name>
    <name evidence="9" type="synonym">T_11</name>
    <name evidence="9" type="ORF">CM83_91836</name>
    <name evidence="8" type="ORF">CM83_91839</name>
</gene>
<evidence type="ECO:0000256" key="1">
    <source>
        <dbReference type="ARBA" id="ARBA00022723"/>
    </source>
</evidence>
<feature type="compositionally biased region" description="Low complexity" evidence="6">
    <location>
        <begin position="227"/>
        <end position="260"/>
    </location>
</feature>
<dbReference type="GO" id="GO:0008270">
    <property type="term" value="F:zinc ion binding"/>
    <property type="evidence" value="ECO:0007669"/>
    <property type="project" value="UniProtKB-KW"/>
</dbReference>
<proteinExistence type="predicted"/>
<reference evidence="8" key="2">
    <citation type="submission" date="2014-07" db="EMBL/GenBank/DDBJ databases">
        <authorList>
            <person name="Hull J."/>
        </authorList>
    </citation>
    <scope>NUCLEOTIDE SEQUENCE</scope>
</reference>
<accession>A0A0A9VYP8</accession>
<dbReference type="SMART" id="SM00980">
    <property type="entry name" value="THAP"/>
    <property type="match status" value="2"/>
</dbReference>
<dbReference type="EMBL" id="GBHO01043303">
    <property type="protein sequence ID" value="JAG00301.1"/>
    <property type="molecule type" value="Transcribed_RNA"/>
</dbReference>
<name>A0A0A9VYP8_LYGHE</name>
<feature type="region of interest" description="Disordered" evidence="6">
    <location>
        <begin position="223"/>
        <end position="269"/>
    </location>
</feature>
<feature type="region of interest" description="Disordered" evidence="6">
    <location>
        <begin position="770"/>
        <end position="876"/>
    </location>
</feature>
<evidence type="ECO:0000256" key="2">
    <source>
        <dbReference type="ARBA" id="ARBA00022771"/>
    </source>
</evidence>
<dbReference type="InterPro" id="IPR048365">
    <property type="entry name" value="TNP-like_RNaseH_N"/>
</dbReference>
<sequence length="876" mass="98301">LLEAAHLKYKVVISFLIPSEMVASVCFVPHCKTGYNSEITKNKKEGIPNPPLYQFPRDPEMFSKWARQIKGRDRKPTVTDRICARHFQSECISRYFETKLSNGTVDRIERLRPCLKRGAIPTIFPNPPNRLIFCKSDAPCSAPNCDNSEKMGFQLFPFPSKKNMRNIWLEVCQRVGVMKPCRPDSPLRLCEAHFGSEQFLRRKIKSLKAEAIPTIFNESIVKVEPTSDQPSPSPECCSPAADLETGGPSSPGSSSRSATASPPPANEELSTADLLQEISSLTHQLQKMEWMLKSFLTNEQIQALSASYEEEEDVKVNSLWNSESISQGLKFQFNLGSHGYNFLRSTNYPLPDVETLNSRLGDIVINFGVFEDLSDLIQCKVQSLDPLDRLCTISLDEMKFSDFKSMTKEKQLLISGELSEDDTEAAGNYITVVMVKGLRSSWEQVIACDSTTSDGDGMSQTTLLEKSISFAEDCGLRVLSFSSNLTNNSRLIWNEFGIDVNKNETNRVAHFIFNDHSIHVVPDVSHLLISLKAAVDSGIHLPQSLVDSEALPCTRVSSKYVKQLMDSETGKKSESTSKIHLQGKEVESDIDEVSLASAVQFFSVKTATALECAVSSRTISPDALSTAYFCRLVEQWFSICDSKSLDDGITVDNKQFKFEFLERFVDIIRDVKIYDGRSPINHAIIMSTISLREVTNILLQQEGFGVVLLRRFSQKAVENVISQMRDFPRTTPTQFSVESLEVLKTITINQLVCDVDRSFLTTLNTNLIRTTNNCTSPRTADHQKPQKRSRKVPERVSTAEAASTPQKRKRAEIEHSRRNGGVGKSKKTSKAAEVKSKKQKGKDVKSKSRTERLTRVLGRPKRNTTSKFKSEDFVYD</sequence>
<dbReference type="PANTHER" id="PTHR46600">
    <property type="entry name" value="THAP DOMAIN-CONTAINING"/>
    <property type="match status" value="1"/>
</dbReference>